<evidence type="ECO:0000313" key="2">
    <source>
        <dbReference type="EMBL" id="MBO0415398.1"/>
    </source>
</evidence>
<gene>
    <name evidence="2" type="ORF">J1C50_07735</name>
</gene>
<dbReference type="Pfam" id="PF01425">
    <property type="entry name" value="Amidase"/>
    <property type="match status" value="1"/>
</dbReference>
<keyword evidence="3" id="KW-1185">Reference proteome</keyword>
<dbReference type="PANTHER" id="PTHR11895:SF176">
    <property type="entry name" value="AMIDASE AMID-RELATED"/>
    <property type="match status" value="1"/>
</dbReference>
<dbReference type="InterPro" id="IPR000120">
    <property type="entry name" value="Amidase"/>
</dbReference>
<feature type="domain" description="Amidase" evidence="1">
    <location>
        <begin position="25"/>
        <end position="431"/>
    </location>
</feature>
<dbReference type="RefSeq" id="WP_043591666.1">
    <property type="nucleotide sequence ID" value="NZ_JAEILV010000004.1"/>
</dbReference>
<dbReference type="NCBIfam" id="NF005460">
    <property type="entry name" value="PRK07056.1"/>
    <property type="match status" value="1"/>
</dbReference>
<reference evidence="2 3" key="1">
    <citation type="submission" date="2021-03" db="EMBL/GenBank/DDBJ databases">
        <title>First Case of infection caused by Chromobacterium haemolyticum derived from water in China.</title>
        <authorList>
            <person name="Chen J."/>
            <person name="Liu C."/>
        </authorList>
    </citation>
    <scope>NUCLEOTIDE SEQUENCE [LARGE SCALE GENOMIC DNA]</scope>
    <source>
        <strain evidence="2 3">WJ-5</strain>
    </source>
</reference>
<dbReference type="SUPFAM" id="SSF75304">
    <property type="entry name" value="Amidase signature (AS) enzymes"/>
    <property type="match status" value="1"/>
</dbReference>
<comment type="caution">
    <text evidence="2">The sequence shown here is derived from an EMBL/GenBank/DDBJ whole genome shotgun (WGS) entry which is preliminary data.</text>
</comment>
<sequence length="447" mass="47194">MKPSLMQLHKDLLLGNTSSVALTIQALDAIAGHQKTGGAAFTQVNAKAALAVARQLDATRLYPSPLAGIPLVINDGFDIQGQITRAGSMVLKSNPPASQDATVVAALRAARAVLLGRANMSEFSYSSLGLNPHYGTPLNPSDPARVAGGSSSGAAVSVALGMSAAALVSDSSGSARIPAAFCGLVGFKATSQRMPLQGCLSLSYALDSVGILARSASCCSVLDAVLSKGWMPAHTRSGQAPGIKRCRLYVTEDYLAEQLDPAVAQAFDKALTRLSKAGARIIRFDFPELRQITKMNAQGGQIAAEAWRKHRTRLEGKDSGRYDPRVAQLIRQGGNQSAVDYQDLLEQRRTLQTVAAHRLSMADAWLMPTVAILPPTLAQLEDDDAYTRLNRLVQRNSAVVNLLDGCAVSLPLSPQIGLSVCGLHGRDTHILKLAAGIEATLAQLEGE</sequence>
<evidence type="ECO:0000313" key="3">
    <source>
        <dbReference type="Proteomes" id="UP000664349"/>
    </source>
</evidence>
<dbReference type="InterPro" id="IPR036928">
    <property type="entry name" value="AS_sf"/>
</dbReference>
<accession>A0ABS3GK24</accession>
<dbReference type="InterPro" id="IPR023631">
    <property type="entry name" value="Amidase_dom"/>
</dbReference>
<dbReference type="PANTHER" id="PTHR11895">
    <property type="entry name" value="TRANSAMIDASE"/>
    <property type="match status" value="1"/>
</dbReference>
<organism evidence="2 3">
    <name type="scientific">Chromobacterium haemolyticum</name>
    <dbReference type="NCBI Taxonomy" id="394935"/>
    <lineage>
        <taxon>Bacteria</taxon>
        <taxon>Pseudomonadati</taxon>
        <taxon>Pseudomonadota</taxon>
        <taxon>Betaproteobacteria</taxon>
        <taxon>Neisseriales</taxon>
        <taxon>Chromobacteriaceae</taxon>
        <taxon>Chromobacterium</taxon>
    </lineage>
</organism>
<name>A0ABS3GK24_9NEIS</name>
<proteinExistence type="predicted"/>
<dbReference type="EMBL" id="JAFLRD010000005">
    <property type="protein sequence ID" value="MBO0415398.1"/>
    <property type="molecule type" value="Genomic_DNA"/>
</dbReference>
<protein>
    <recommendedName>
        <fullName evidence="1">Amidase domain-containing protein</fullName>
    </recommendedName>
</protein>
<evidence type="ECO:0000259" key="1">
    <source>
        <dbReference type="Pfam" id="PF01425"/>
    </source>
</evidence>
<dbReference type="Gene3D" id="3.90.1300.10">
    <property type="entry name" value="Amidase signature (AS) domain"/>
    <property type="match status" value="1"/>
</dbReference>
<dbReference type="Proteomes" id="UP000664349">
    <property type="component" value="Unassembled WGS sequence"/>
</dbReference>